<evidence type="ECO:0000313" key="1">
    <source>
        <dbReference type="EMBL" id="SMC24274.1"/>
    </source>
</evidence>
<protein>
    <submittedName>
        <fullName evidence="1">Uncharacterized protein</fullName>
    </submittedName>
</protein>
<name>A0A1W1XKG8_9NEIS</name>
<gene>
    <name evidence="1" type="ORF">SAMN02745857_01804</name>
</gene>
<keyword evidence="2" id="KW-1185">Reference proteome</keyword>
<dbReference type="Proteomes" id="UP000192761">
    <property type="component" value="Unassembled WGS sequence"/>
</dbReference>
<dbReference type="AlphaFoldDB" id="A0A1W1XKG8"/>
<proteinExistence type="predicted"/>
<accession>A0A1W1XKG8</accession>
<dbReference type="STRING" id="1121001.SAMN02745857_01804"/>
<reference evidence="1 2" key="1">
    <citation type="submission" date="2017-04" db="EMBL/GenBank/DDBJ databases">
        <authorList>
            <person name="Afonso C.L."/>
            <person name="Miller P.J."/>
            <person name="Scott M.A."/>
            <person name="Spackman E."/>
            <person name="Goraichik I."/>
            <person name="Dimitrov K.M."/>
            <person name="Suarez D.L."/>
            <person name="Swayne D.E."/>
        </authorList>
    </citation>
    <scope>NUCLEOTIDE SEQUENCE [LARGE SCALE GENOMIC DNA]</scope>
    <source>
        <strain evidence="1 2">DSM 23236</strain>
    </source>
</reference>
<dbReference type="EMBL" id="FWXD01000009">
    <property type="protein sequence ID" value="SMC24274.1"/>
    <property type="molecule type" value="Genomic_DNA"/>
</dbReference>
<evidence type="ECO:0000313" key="2">
    <source>
        <dbReference type="Proteomes" id="UP000192761"/>
    </source>
</evidence>
<sequence>MPMTKAQRDMVAEVAAITAEIMDNCGERLHQLAAAMELQGVQIVQPAALRAIVVACSMTNAQAHDRLARDECARMRAVKSGSFTRLDEPLRAAA</sequence>
<organism evidence="1 2">
    <name type="scientific">Andreprevotia lacus DSM 23236</name>
    <dbReference type="NCBI Taxonomy" id="1121001"/>
    <lineage>
        <taxon>Bacteria</taxon>
        <taxon>Pseudomonadati</taxon>
        <taxon>Pseudomonadota</taxon>
        <taxon>Betaproteobacteria</taxon>
        <taxon>Neisseriales</taxon>
        <taxon>Chitinibacteraceae</taxon>
        <taxon>Andreprevotia</taxon>
    </lineage>
</organism>